<name>A0ABC8TDP5_9AQUA</name>
<evidence type="ECO:0000259" key="3">
    <source>
        <dbReference type="PROSITE" id="PS50089"/>
    </source>
</evidence>
<dbReference type="PANTHER" id="PTHR22765:SF272">
    <property type="entry name" value="E3 UBIQUITIN-PROTEIN LIGASE PRAJA-2"/>
    <property type="match status" value="1"/>
</dbReference>
<dbReference type="Gene3D" id="3.30.40.10">
    <property type="entry name" value="Zinc/RING finger domain, C3HC4 (zinc finger)"/>
    <property type="match status" value="1"/>
</dbReference>
<organism evidence="4 5">
    <name type="scientific">Ilex paraguariensis</name>
    <name type="common">yerba mate</name>
    <dbReference type="NCBI Taxonomy" id="185542"/>
    <lineage>
        <taxon>Eukaryota</taxon>
        <taxon>Viridiplantae</taxon>
        <taxon>Streptophyta</taxon>
        <taxon>Embryophyta</taxon>
        <taxon>Tracheophyta</taxon>
        <taxon>Spermatophyta</taxon>
        <taxon>Magnoliopsida</taxon>
        <taxon>eudicotyledons</taxon>
        <taxon>Gunneridae</taxon>
        <taxon>Pentapetalae</taxon>
        <taxon>asterids</taxon>
        <taxon>campanulids</taxon>
        <taxon>Aquifoliales</taxon>
        <taxon>Aquifoliaceae</taxon>
        <taxon>Ilex</taxon>
    </lineage>
</organism>
<dbReference type="SMART" id="SM00184">
    <property type="entry name" value="RING"/>
    <property type="match status" value="1"/>
</dbReference>
<dbReference type="FunFam" id="3.30.40.10:FF:000611">
    <property type="entry name" value="Zinc finger family protein"/>
    <property type="match status" value="1"/>
</dbReference>
<keyword evidence="1" id="KW-0863">Zinc-finger</keyword>
<reference evidence="4 5" key="1">
    <citation type="submission" date="2024-02" db="EMBL/GenBank/DDBJ databases">
        <authorList>
            <person name="Vignale AGUSTIN F."/>
            <person name="Sosa J E."/>
            <person name="Modenutti C."/>
        </authorList>
    </citation>
    <scope>NUCLEOTIDE SEQUENCE [LARGE SCALE GENOMIC DNA]</scope>
</reference>
<sequence>MRKARTIPDESYIEAIPIQFFFVKMAGMLAGVECARRRRFHQSGAFSDFPTTSAAHASSRRSSFCFYTTNHEFHLTSFSSMQRITLNRESLNEKLAEVAREAKERLDERLKEQRKSETKRTNRQERLRGGEGRSMVLGDLKIEVFGVKKRGLKSFSWAKFGQKKKALDQEECAVCLEQFKVSETLVRLPCSHRFHSSCLVPWLENNACCPCCRMEILDLKS</sequence>
<dbReference type="Proteomes" id="UP001642360">
    <property type="component" value="Unassembled WGS sequence"/>
</dbReference>
<dbReference type="Pfam" id="PF13639">
    <property type="entry name" value="zf-RING_2"/>
    <property type="match status" value="1"/>
</dbReference>
<keyword evidence="5" id="KW-1185">Reference proteome</keyword>
<dbReference type="InterPro" id="IPR001841">
    <property type="entry name" value="Znf_RING"/>
</dbReference>
<dbReference type="GO" id="GO:0008270">
    <property type="term" value="F:zinc ion binding"/>
    <property type="evidence" value="ECO:0007669"/>
    <property type="project" value="UniProtKB-KW"/>
</dbReference>
<proteinExistence type="predicted"/>
<feature type="domain" description="RING-type" evidence="3">
    <location>
        <begin position="172"/>
        <end position="213"/>
    </location>
</feature>
<evidence type="ECO:0000313" key="4">
    <source>
        <dbReference type="EMBL" id="CAK9165103.1"/>
    </source>
</evidence>
<evidence type="ECO:0000256" key="1">
    <source>
        <dbReference type="PROSITE-ProRule" id="PRU00175"/>
    </source>
</evidence>
<dbReference type="PROSITE" id="PS50089">
    <property type="entry name" value="ZF_RING_2"/>
    <property type="match status" value="1"/>
</dbReference>
<dbReference type="InterPro" id="IPR051826">
    <property type="entry name" value="E3_ubiquitin-ligase_domain"/>
</dbReference>
<comment type="caution">
    <text evidence="4">The sequence shown here is derived from an EMBL/GenBank/DDBJ whole genome shotgun (WGS) entry which is preliminary data.</text>
</comment>
<feature type="region of interest" description="Disordered" evidence="2">
    <location>
        <begin position="107"/>
        <end position="130"/>
    </location>
</feature>
<evidence type="ECO:0000313" key="5">
    <source>
        <dbReference type="Proteomes" id="UP001642360"/>
    </source>
</evidence>
<accession>A0ABC8TDP5</accession>
<dbReference type="InterPro" id="IPR013083">
    <property type="entry name" value="Znf_RING/FYVE/PHD"/>
</dbReference>
<dbReference type="EMBL" id="CAUOFW020004318">
    <property type="protein sequence ID" value="CAK9165103.1"/>
    <property type="molecule type" value="Genomic_DNA"/>
</dbReference>
<dbReference type="SUPFAM" id="SSF57850">
    <property type="entry name" value="RING/U-box"/>
    <property type="match status" value="1"/>
</dbReference>
<evidence type="ECO:0000256" key="2">
    <source>
        <dbReference type="SAM" id="MobiDB-lite"/>
    </source>
</evidence>
<keyword evidence="1" id="KW-0862">Zinc</keyword>
<keyword evidence="1" id="KW-0479">Metal-binding</keyword>
<protein>
    <recommendedName>
        <fullName evidence="3">RING-type domain-containing protein</fullName>
    </recommendedName>
</protein>
<dbReference type="CDD" id="cd16454">
    <property type="entry name" value="RING-H2_PA-TM-RING"/>
    <property type="match status" value="1"/>
</dbReference>
<dbReference type="PANTHER" id="PTHR22765">
    <property type="entry name" value="RING FINGER AND PROTEASE ASSOCIATED DOMAIN-CONTAINING"/>
    <property type="match status" value="1"/>
</dbReference>
<gene>
    <name evidence="4" type="ORF">ILEXP_LOCUS34248</name>
</gene>
<dbReference type="AlphaFoldDB" id="A0ABC8TDP5"/>